<dbReference type="PANTHER" id="PTHR10353:SF122">
    <property type="entry name" value="6-PHOSPHO-BETA-GLUCOSIDASE ASCB-RELATED"/>
    <property type="match status" value="1"/>
</dbReference>
<protein>
    <submittedName>
        <fullName evidence="3">Family 1 glycosylhydrolase</fullName>
    </submittedName>
</protein>
<dbReference type="InterPro" id="IPR017853">
    <property type="entry name" value="GH"/>
</dbReference>
<dbReference type="Pfam" id="PF00232">
    <property type="entry name" value="Glyco_hydro_1"/>
    <property type="match status" value="1"/>
</dbReference>
<organism evidence="3 4">
    <name type="scientific">Enterococcus hulanensis</name>
    <dbReference type="NCBI Taxonomy" id="2559929"/>
    <lineage>
        <taxon>Bacteria</taxon>
        <taxon>Bacillati</taxon>
        <taxon>Bacillota</taxon>
        <taxon>Bacilli</taxon>
        <taxon>Lactobacillales</taxon>
        <taxon>Enterococcaceae</taxon>
        <taxon>Enterococcus</taxon>
    </lineage>
</organism>
<dbReference type="Gene3D" id="3.20.20.80">
    <property type="entry name" value="Glycosidases"/>
    <property type="match status" value="1"/>
</dbReference>
<dbReference type="Proteomes" id="UP001252875">
    <property type="component" value="Unassembled WGS sequence"/>
</dbReference>
<dbReference type="PRINTS" id="PR00131">
    <property type="entry name" value="GLHYDRLASE1"/>
</dbReference>
<proteinExistence type="inferred from homology"/>
<reference evidence="3 4" key="1">
    <citation type="submission" date="2023-03" db="EMBL/GenBank/DDBJ databases">
        <authorList>
            <person name="Shen W."/>
            <person name="Cai J."/>
        </authorList>
    </citation>
    <scope>NUCLEOTIDE SEQUENCE [LARGE SCALE GENOMIC DNA]</scope>
    <source>
        <strain evidence="3 4">D6-4</strain>
    </source>
</reference>
<dbReference type="SUPFAM" id="SSF51445">
    <property type="entry name" value="(Trans)glycosidases"/>
    <property type="match status" value="1"/>
</dbReference>
<dbReference type="PANTHER" id="PTHR10353">
    <property type="entry name" value="GLYCOSYL HYDROLASE"/>
    <property type="match status" value="1"/>
</dbReference>
<keyword evidence="4" id="KW-1185">Reference proteome</keyword>
<dbReference type="EMBL" id="JARPYI010000003">
    <property type="protein sequence ID" value="MDT2599563.1"/>
    <property type="molecule type" value="Genomic_DNA"/>
</dbReference>
<name>A0ABU3EXG7_9ENTE</name>
<evidence type="ECO:0000256" key="1">
    <source>
        <dbReference type="ARBA" id="ARBA00023295"/>
    </source>
</evidence>
<evidence type="ECO:0000313" key="3">
    <source>
        <dbReference type="EMBL" id="MDT2599563.1"/>
    </source>
</evidence>
<keyword evidence="1" id="KW-0378">Hydrolase</keyword>
<dbReference type="InterPro" id="IPR001360">
    <property type="entry name" value="Glyco_hydro_1"/>
</dbReference>
<evidence type="ECO:0000313" key="4">
    <source>
        <dbReference type="Proteomes" id="UP001252875"/>
    </source>
</evidence>
<dbReference type="RefSeq" id="WP_311843185.1">
    <property type="nucleotide sequence ID" value="NZ_JARPYF010000002.1"/>
</dbReference>
<evidence type="ECO:0000256" key="2">
    <source>
        <dbReference type="RuleBase" id="RU003690"/>
    </source>
</evidence>
<accession>A0ABU3EXG7</accession>
<gene>
    <name evidence="3" type="ORF">P7D85_07240</name>
</gene>
<keyword evidence="1" id="KW-0326">Glycosidase</keyword>
<comment type="similarity">
    <text evidence="2">Belongs to the glycosyl hydrolase 1 family.</text>
</comment>
<comment type="caution">
    <text evidence="3">The sequence shown here is derived from an EMBL/GenBank/DDBJ whole genome shotgun (WGS) entry which is preliminary data.</text>
</comment>
<sequence length="385" mass="44289">MGFKIFRFSICWTRIFPTGEESEPNKTGLDFYENVVDECLKYDIEPLITICHDEMPAYIANKYGGWYSRHLIDCFLKLSKALFERLGGKVKYWLTFNEINAVMGYPEMGMNSVEDKKRFQGVHHEFIASALTVKMGKEMMPDALFGTMFALSAFYPESCNPKDVFAAMSSRRVKGLFYSDVMIRGYYPNYALGLFEEMGIEIKKEPGDDEILKKYTIDFLAFSYYRSAIINDKSNINILIDANPNPYLETTPWGTSVDPLGLRYVLNELYDRYQRPLFIVENGCGHLDKLDENGTVNDTYRMKYLGDHITQISNAINLDKIPVMGYTPWAPIDLVSLATGEMTKRYGFVYTDMDNEGKGTKKRIKKASFDWYKKVIATNGEDLSY</sequence>